<accession>A0A0G4F941</accession>
<proteinExistence type="predicted"/>
<protein>
    <submittedName>
        <fullName evidence="2">Uncharacterized protein</fullName>
    </submittedName>
</protein>
<reference evidence="2" key="1">
    <citation type="submission" date="2014-11" db="EMBL/GenBank/DDBJ databases">
        <authorList>
            <person name="Otto D Thomas"/>
            <person name="Naeem Raeece"/>
        </authorList>
    </citation>
    <scope>NUCLEOTIDE SEQUENCE</scope>
</reference>
<dbReference type="AlphaFoldDB" id="A0A0G4F941"/>
<name>A0A0G4F941_9ALVE</name>
<feature type="region of interest" description="Disordered" evidence="1">
    <location>
        <begin position="1"/>
        <end position="36"/>
    </location>
</feature>
<sequence>MESPCEIPTPHTQQIAAKSSTPPSSPSRKQELMTDKEMEEVETVFRERISLSQVERTKQSVAVNVFALFTQSRRAQADEKLNELTKTRRKKWRLAFADVVGRKASVSEEERVSLMGPAERKAYKKECYR</sequence>
<organism evidence="2">
    <name type="scientific">Chromera velia CCMP2878</name>
    <dbReference type="NCBI Taxonomy" id="1169474"/>
    <lineage>
        <taxon>Eukaryota</taxon>
        <taxon>Sar</taxon>
        <taxon>Alveolata</taxon>
        <taxon>Colpodellida</taxon>
        <taxon>Chromeraceae</taxon>
        <taxon>Chromera</taxon>
    </lineage>
</organism>
<dbReference type="EMBL" id="CDMZ01000186">
    <property type="protein sequence ID" value="CEM08726.1"/>
    <property type="molecule type" value="Genomic_DNA"/>
</dbReference>
<evidence type="ECO:0000313" key="2">
    <source>
        <dbReference type="EMBL" id="CEM08726.1"/>
    </source>
</evidence>
<gene>
    <name evidence="2" type="ORF">Cvel_15669</name>
</gene>
<dbReference type="VEuPathDB" id="CryptoDB:Cvel_15669"/>
<evidence type="ECO:0000256" key="1">
    <source>
        <dbReference type="SAM" id="MobiDB-lite"/>
    </source>
</evidence>